<dbReference type="Proteomes" id="UP000254575">
    <property type="component" value="Unassembled WGS sequence"/>
</dbReference>
<feature type="binding site" evidence="1">
    <location>
        <position position="158"/>
    </location>
    <ligand>
        <name>S-adenosyl-L-methionine</name>
        <dbReference type="ChEBI" id="CHEBI:59789"/>
    </ligand>
</feature>
<evidence type="ECO:0000256" key="1">
    <source>
        <dbReference type="HAMAP-Rule" id="MF_01523"/>
    </source>
</evidence>
<sequence>MTKALALDSYPPAAEEKAWQILEQMPAQDFYLAQNPQGLWQLCREGIKPLHIDFSGAHYRHRGGTEYLPKAFKGMAGGSIIDATAGWGRDAWLLAYRGFRLTLCERNPYLYILLKQAVEQARELPLTAAVAARIEIVHHDSRDFLTASGAQADAIYLDPMYPQRQKSAKVKKDMQILHALLGADAGEQSDNAQLLDSALNSGCPRIVVKRPHSAEHLGGIAPHHSIAAPNTRFDIYLSRI</sequence>
<dbReference type="GO" id="GO:0008990">
    <property type="term" value="F:rRNA (guanine-N2-)-methyltransferase activity"/>
    <property type="evidence" value="ECO:0007669"/>
    <property type="project" value="UniProtKB-UniRule"/>
</dbReference>
<dbReference type="InterPro" id="IPR007536">
    <property type="entry name" value="16SrRNA_methylTrfase_J"/>
</dbReference>
<keyword evidence="1" id="KW-0963">Cytoplasm</keyword>
<dbReference type="EMBL" id="UHIA01000003">
    <property type="protein sequence ID" value="SUO92670.1"/>
    <property type="molecule type" value="Genomic_DNA"/>
</dbReference>
<name>A0A380MJK2_9GAMM</name>
<comment type="subcellular location">
    <subcellularLocation>
        <location evidence="1">Cytoplasm</location>
    </subcellularLocation>
</comment>
<keyword evidence="3" id="KW-1185">Reference proteome</keyword>
<comment type="similarity">
    <text evidence="1">Belongs to the methyltransferase superfamily. RsmJ family.</text>
</comment>
<dbReference type="InterPro" id="IPR029063">
    <property type="entry name" value="SAM-dependent_MTases_sf"/>
</dbReference>
<keyword evidence="1 2" id="KW-0808">Transferase</keyword>
<dbReference type="CDD" id="cd02440">
    <property type="entry name" value="AdoMet_MTases"/>
    <property type="match status" value="1"/>
</dbReference>
<dbReference type="Pfam" id="PF04445">
    <property type="entry name" value="SAM_MT"/>
    <property type="match status" value="1"/>
</dbReference>
<keyword evidence="1 2" id="KW-0489">Methyltransferase</keyword>
<dbReference type="PANTHER" id="PTHR36112">
    <property type="entry name" value="RIBOSOMAL RNA SMALL SUBUNIT METHYLTRANSFERASE J"/>
    <property type="match status" value="1"/>
</dbReference>
<dbReference type="Gene3D" id="3.40.50.150">
    <property type="entry name" value="Vaccinia Virus protein VP39"/>
    <property type="match status" value="1"/>
</dbReference>
<dbReference type="GO" id="GO:0005737">
    <property type="term" value="C:cytoplasm"/>
    <property type="evidence" value="ECO:0007669"/>
    <property type="project" value="UniProtKB-SubCell"/>
</dbReference>
<dbReference type="PANTHER" id="PTHR36112:SF1">
    <property type="entry name" value="RIBOSOMAL RNA SMALL SUBUNIT METHYLTRANSFERASE J"/>
    <property type="match status" value="1"/>
</dbReference>
<organism evidence="2 3">
    <name type="scientific">Suttonella indologenes</name>
    <dbReference type="NCBI Taxonomy" id="13276"/>
    <lineage>
        <taxon>Bacteria</taxon>
        <taxon>Pseudomonadati</taxon>
        <taxon>Pseudomonadota</taxon>
        <taxon>Gammaproteobacteria</taxon>
        <taxon>Cardiobacteriales</taxon>
        <taxon>Cardiobacteriaceae</taxon>
        <taxon>Suttonella</taxon>
    </lineage>
</organism>
<evidence type="ECO:0000313" key="2">
    <source>
        <dbReference type="EMBL" id="SUO92670.1"/>
    </source>
</evidence>
<keyword evidence="1" id="KW-0949">S-adenosyl-L-methionine</keyword>
<dbReference type="SUPFAM" id="SSF53335">
    <property type="entry name" value="S-adenosyl-L-methionine-dependent methyltransferases"/>
    <property type="match status" value="1"/>
</dbReference>
<dbReference type="RefSeq" id="WP_172459393.1">
    <property type="nucleotide sequence ID" value="NZ_UHIA01000003.1"/>
</dbReference>
<evidence type="ECO:0000313" key="3">
    <source>
        <dbReference type="Proteomes" id="UP000254575"/>
    </source>
</evidence>
<comment type="caution">
    <text evidence="1">Lacks conserved residue(s) required for the propagation of feature annotation.</text>
</comment>
<proteinExistence type="inferred from homology"/>
<reference evidence="2 3" key="1">
    <citation type="submission" date="2018-06" db="EMBL/GenBank/DDBJ databases">
        <authorList>
            <consortium name="Pathogen Informatics"/>
            <person name="Doyle S."/>
        </authorList>
    </citation>
    <scope>NUCLEOTIDE SEQUENCE [LARGE SCALE GENOMIC DNA]</scope>
    <source>
        <strain evidence="2 3">NCTC10717</strain>
    </source>
</reference>
<keyword evidence="1" id="KW-0698">rRNA processing</keyword>
<feature type="binding site" evidence="1">
    <location>
        <begin position="89"/>
        <end position="90"/>
    </location>
    <ligand>
        <name>S-adenosyl-L-methionine</name>
        <dbReference type="ChEBI" id="CHEBI:59789"/>
    </ligand>
</feature>
<dbReference type="EC" id="2.1.1.242" evidence="1"/>
<gene>
    <name evidence="1 2" type="primary">rsmJ</name>
    <name evidence="2" type="ORF">NCTC10717_00678</name>
</gene>
<accession>A0A380MJK2</accession>
<feature type="binding site" evidence="1">
    <location>
        <begin position="105"/>
        <end position="106"/>
    </location>
    <ligand>
        <name>S-adenosyl-L-methionine</name>
        <dbReference type="ChEBI" id="CHEBI:59789"/>
    </ligand>
</feature>
<protein>
    <recommendedName>
        <fullName evidence="1">Ribosomal RNA small subunit methyltransferase J</fullName>
        <ecNumber evidence="1">2.1.1.242</ecNumber>
    </recommendedName>
    <alternativeName>
        <fullName evidence="1">16S rRNA m2G1516 methyltransferase</fullName>
    </alternativeName>
    <alternativeName>
        <fullName evidence="1">rRNA (guanine-N(2)-)-methyltransferase</fullName>
    </alternativeName>
</protein>
<dbReference type="HAMAP" id="MF_01523">
    <property type="entry name" value="16SrRNA_methyltr_J"/>
    <property type="match status" value="1"/>
</dbReference>
<comment type="function">
    <text evidence="1">Specifically methylates the guanosine in position 1516 of 16S rRNA.</text>
</comment>
<dbReference type="AlphaFoldDB" id="A0A380MJK2"/>
<comment type="catalytic activity">
    <reaction evidence="1">
        <text>guanosine(1516) in 16S rRNA + S-adenosyl-L-methionine = N(2)-methylguanosine(1516) in 16S rRNA + S-adenosyl-L-homocysteine + H(+)</text>
        <dbReference type="Rhea" id="RHEA:43220"/>
        <dbReference type="Rhea" id="RHEA-COMP:10412"/>
        <dbReference type="Rhea" id="RHEA-COMP:10413"/>
        <dbReference type="ChEBI" id="CHEBI:15378"/>
        <dbReference type="ChEBI" id="CHEBI:57856"/>
        <dbReference type="ChEBI" id="CHEBI:59789"/>
        <dbReference type="ChEBI" id="CHEBI:74269"/>
        <dbReference type="ChEBI" id="CHEBI:74481"/>
        <dbReference type="EC" id="2.1.1.242"/>
    </reaction>
</comment>